<keyword evidence="2" id="KW-1185">Reference proteome</keyword>
<evidence type="ECO:0000313" key="1">
    <source>
        <dbReference type="EMBL" id="KAK0429858.1"/>
    </source>
</evidence>
<name>A0AA39MDI5_9AGAR</name>
<evidence type="ECO:0008006" key="3">
    <source>
        <dbReference type="Google" id="ProtNLM"/>
    </source>
</evidence>
<gene>
    <name evidence="1" type="ORF">EV421DRAFT_1940879</name>
</gene>
<dbReference type="Proteomes" id="UP001175226">
    <property type="component" value="Unassembled WGS sequence"/>
</dbReference>
<reference evidence="1" key="1">
    <citation type="submission" date="2023-06" db="EMBL/GenBank/DDBJ databases">
        <authorList>
            <consortium name="Lawrence Berkeley National Laboratory"/>
            <person name="Ahrendt S."/>
            <person name="Sahu N."/>
            <person name="Indic B."/>
            <person name="Wong-Bajracharya J."/>
            <person name="Merenyi Z."/>
            <person name="Ke H.-M."/>
            <person name="Monk M."/>
            <person name="Kocsube S."/>
            <person name="Drula E."/>
            <person name="Lipzen A."/>
            <person name="Balint B."/>
            <person name="Henrissat B."/>
            <person name="Andreopoulos B."/>
            <person name="Martin F.M."/>
            <person name="Harder C.B."/>
            <person name="Rigling D."/>
            <person name="Ford K.L."/>
            <person name="Foster G.D."/>
            <person name="Pangilinan J."/>
            <person name="Papanicolaou A."/>
            <person name="Barry K."/>
            <person name="LaButti K."/>
            <person name="Viragh M."/>
            <person name="Koriabine M."/>
            <person name="Yan M."/>
            <person name="Riley R."/>
            <person name="Champramary S."/>
            <person name="Plett K.L."/>
            <person name="Tsai I.J."/>
            <person name="Slot J."/>
            <person name="Sipos G."/>
            <person name="Plett J."/>
            <person name="Nagy L.G."/>
            <person name="Grigoriev I.V."/>
        </authorList>
    </citation>
    <scope>NUCLEOTIDE SEQUENCE</scope>
    <source>
        <strain evidence="1">FPL87.14</strain>
    </source>
</reference>
<sequence length="430" mass="49759">ILEDYVENQYDFGTAYGCLCQLWYTDDWSKVQDKLRRREERDRTMRQKALVGNWIVKPQLPPRRVWDLYSNRVVPSWTVSDAPPWEWLQPISHAWVDEKDHVDMWTPINRKEWPVPIPQDASLDLIRIEMLNLGLQYTWLDVLCLRQKGGLKEDLHVEEWKLDVPTIGWVYIIGDEKVVIYLSGLGLPLSLKEGDLDSDRCWFRCAWTLQEVGRERIIARNTSDGPMHTEPIDEDGNYETELLMRFHMQLGSTWVGGIFSQLAEMRNQVSTNHVDKVVGLAFPLMPETILAYHESESLENAWTALVNAMHQLMRKDFLLLYSGVGLRHKKWRPTWEQVMMEPLPEDAYCSGSVKHDDKTDEDSFEGSCIEKGHVHGLDVELAAGVDRCGELVVESVDRMLHTFTISATHQILILKDMYTLLGGQNHWAVG</sequence>
<comment type="caution">
    <text evidence="1">The sequence shown here is derived from an EMBL/GenBank/DDBJ whole genome shotgun (WGS) entry which is preliminary data.</text>
</comment>
<dbReference type="AlphaFoldDB" id="A0AA39MDI5"/>
<evidence type="ECO:0000313" key="2">
    <source>
        <dbReference type="Proteomes" id="UP001175226"/>
    </source>
</evidence>
<proteinExistence type="predicted"/>
<dbReference type="EMBL" id="JAUEPT010000199">
    <property type="protein sequence ID" value="KAK0429858.1"/>
    <property type="molecule type" value="Genomic_DNA"/>
</dbReference>
<feature type="non-terminal residue" evidence="1">
    <location>
        <position position="1"/>
    </location>
</feature>
<accession>A0AA39MDI5</accession>
<protein>
    <recommendedName>
        <fullName evidence="3">Heterokaryon incompatibility domain-containing protein</fullName>
    </recommendedName>
</protein>
<organism evidence="1 2">
    <name type="scientific">Armillaria borealis</name>
    <dbReference type="NCBI Taxonomy" id="47425"/>
    <lineage>
        <taxon>Eukaryota</taxon>
        <taxon>Fungi</taxon>
        <taxon>Dikarya</taxon>
        <taxon>Basidiomycota</taxon>
        <taxon>Agaricomycotina</taxon>
        <taxon>Agaricomycetes</taxon>
        <taxon>Agaricomycetidae</taxon>
        <taxon>Agaricales</taxon>
        <taxon>Marasmiineae</taxon>
        <taxon>Physalacriaceae</taxon>
        <taxon>Armillaria</taxon>
    </lineage>
</organism>